<dbReference type="InterPro" id="IPR027266">
    <property type="entry name" value="TrmE/GcvT-like"/>
</dbReference>
<evidence type="ECO:0000256" key="5">
    <source>
        <dbReference type="ARBA" id="ARBA00022801"/>
    </source>
</evidence>
<organism evidence="14">
    <name type="scientific">candidate division WOR-3 bacterium</name>
    <dbReference type="NCBI Taxonomy" id="2052148"/>
    <lineage>
        <taxon>Bacteria</taxon>
        <taxon>Bacteria division WOR-3</taxon>
    </lineage>
</organism>
<feature type="binding site" evidence="9">
    <location>
        <begin position="229"/>
        <end position="234"/>
    </location>
    <ligand>
        <name>GTP</name>
        <dbReference type="ChEBI" id="CHEBI:37565"/>
    </ligand>
</feature>
<evidence type="ECO:0000256" key="2">
    <source>
        <dbReference type="ARBA" id="ARBA00022694"/>
    </source>
</evidence>
<keyword evidence="8 9" id="KW-0342">GTP-binding</keyword>
<keyword evidence="3 9" id="KW-0479">Metal-binding</keyword>
<evidence type="ECO:0000256" key="6">
    <source>
        <dbReference type="ARBA" id="ARBA00022842"/>
    </source>
</evidence>
<dbReference type="InterPro" id="IPR027417">
    <property type="entry name" value="P-loop_NTPase"/>
</dbReference>
<dbReference type="PANTHER" id="PTHR42714">
    <property type="entry name" value="TRNA MODIFICATION GTPASE GTPBP3"/>
    <property type="match status" value="1"/>
</dbReference>
<evidence type="ECO:0000256" key="10">
    <source>
        <dbReference type="RuleBase" id="RU003313"/>
    </source>
</evidence>
<dbReference type="HAMAP" id="MF_00379">
    <property type="entry name" value="GTPase_MnmE"/>
    <property type="match status" value="1"/>
</dbReference>
<dbReference type="AlphaFoldDB" id="A0A7C4TE51"/>
<dbReference type="GO" id="GO:0042802">
    <property type="term" value="F:identical protein binding"/>
    <property type="evidence" value="ECO:0007669"/>
    <property type="project" value="UniProtKB-ARBA"/>
</dbReference>
<comment type="caution">
    <text evidence="14">The sequence shown here is derived from an EMBL/GenBank/DDBJ whole genome shotgun (WGS) entry which is preliminary data.</text>
</comment>
<dbReference type="GO" id="GO:0046872">
    <property type="term" value="F:metal ion binding"/>
    <property type="evidence" value="ECO:0007669"/>
    <property type="project" value="UniProtKB-KW"/>
</dbReference>
<dbReference type="InterPro" id="IPR031168">
    <property type="entry name" value="G_TrmE"/>
</dbReference>
<dbReference type="EMBL" id="DTGZ01000133">
    <property type="protein sequence ID" value="HGV98042.1"/>
    <property type="molecule type" value="Genomic_DNA"/>
</dbReference>
<feature type="binding site" evidence="9">
    <location>
        <position position="123"/>
    </location>
    <ligand>
        <name>(6S)-5-formyl-5,6,7,8-tetrahydrofolate</name>
        <dbReference type="ChEBI" id="CHEBI:57457"/>
    </ligand>
</feature>
<feature type="binding site" evidence="9">
    <location>
        <position position="21"/>
    </location>
    <ligand>
        <name>(6S)-5-formyl-5,6,7,8-tetrahydrofolate</name>
        <dbReference type="ChEBI" id="CHEBI:57457"/>
    </ligand>
</feature>
<comment type="subcellular location">
    <subcellularLocation>
        <location evidence="9">Cytoplasm</location>
    </subcellularLocation>
</comment>
<dbReference type="Gene3D" id="1.20.120.430">
    <property type="entry name" value="tRNA modification GTPase MnmE domain 2"/>
    <property type="match status" value="1"/>
</dbReference>
<dbReference type="Pfam" id="PF12631">
    <property type="entry name" value="MnmE_helical"/>
    <property type="match status" value="1"/>
</dbReference>
<dbReference type="InterPro" id="IPR027368">
    <property type="entry name" value="MnmE_dom2"/>
</dbReference>
<feature type="binding site" evidence="9">
    <location>
        <position position="84"/>
    </location>
    <ligand>
        <name>(6S)-5-formyl-5,6,7,8-tetrahydrofolate</name>
        <dbReference type="ChEBI" id="CHEBI:57457"/>
    </ligand>
</feature>
<evidence type="ECO:0000256" key="1">
    <source>
        <dbReference type="ARBA" id="ARBA00011043"/>
    </source>
</evidence>
<sequence length="446" mass="49899">MSDTIIACATPTGHSSIAVIRISGDNAVSLIKKVFVPSTDSYDFLPNRVYYGKVVASDTKDTIDYVLVTFFFAPHSYTGEDVVEISCHGNPLIVQKIIEIFINLGARLAQPGEFTRRALLNNKIDLIQAEAILETVNAPCDEGRKLAIYQLEGKLSAVLNEISSEIVDLLTVLEASIDFPEEEEIHFDKNVVIKKIKEITEKVDLLLKGASQGLKLKNGYRVVIAGRQNVGKSTLFNRLVGYDRAIVHETPGTTRDFIEEEIEIGGILIRLVDTAGVFLEGFGPDKIASSRSEELLKKADLVLLTFDGSEPMNEQDAYLYNFAKNLNKILVINKIDLNFNLRDSEILSDAVKVSAKTGDNIELLKENIKNRLFPKADREDVLITRERHIQGLKDFRQCLDNIQSEQTPEIIAFELHNCLDILGELTGKILREDILNRIFEEFCIGK</sequence>
<dbReference type="GO" id="GO:0005525">
    <property type="term" value="F:GTP binding"/>
    <property type="evidence" value="ECO:0007669"/>
    <property type="project" value="UniProtKB-UniRule"/>
</dbReference>
<keyword evidence="6 9" id="KW-0460">Magnesium</keyword>
<dbReference type="Pfam" id="PF01926">
    <property type="entry name" value="MMR_HSR1"/>
    <property type="match status" value="1"/>
</dbReference>
<keyword evidence="7 9" id="KW-0630">Potassium</keyword>
<dbReference type="Gene3D" id="3.30.1360.120">
    <property type="entry name" value="Probable tRNA modification gtpase trme, domain 1"/>
    <property type="match status" value="1"/>
</dbReference>
<dbReference type="InterPro" id="IPR004520">
    <property type="entry name" value="GTPase_MnmE"/>
</dbReference>
<dbReference type="EC" id="3.6.-.-" evidence="9"/>
<dbReference type="NCBIfam" id="TIGR00231">
    <property type="entry name" value="small_GTP"/>
    <property type="match status" value="1"/>
</dbReference>
<gene>
    <name evidence="9 14" type="primary">mnmE</name>
    <name evidence="9" type="synonym">trmE</name>
    <name evidence="14" type="ORF">ENV60_07075</name>
</gene>
<evidence type="ECO:0000256" key="9">
    <source>
        <dbReference type="HAMAP-Rule" id="MF_00379"/>
    </source>
</evidence>
<feature type="domain" description="G" evidence="11">
    <location>
        <begin position="221"/>
        <end position="334"/>
    </location>
</feature>
<dbReference type="InterPro" id="IPR025867">
    <property type="entry name" value="MnmE_helical"/>
</dbReference>
<evidence type="ECO:0000259" key="11">
    <source>
        <dbReference type="Pfam" id="PF01926"/>
    </source>
</evidence>
<dbReference type="InterPro" id="IPR018948">
    <property type="entry name" value="GTP-bd_TrmE_N"/>
</dbReference>
<feature type="binding site" evidence="9">
    <location>
        <position position="254"/>
    </location>
    <ligand>
        <name>Mg(2+)</name>
        <dbReference type="ChEBI" id="CHEBI:18420"/>
    </ligand>
</feature>
<comment type="caution">
    <text evidence="9">Lacks conserved residue(s) required for the propagation of feature annotation.</text>
</comment>
<feature type="binding site" evidence="9">
    <location>
        <position position="446"/>
    </location>
    <ligand>
        <name>(6S)-5-formyl-5,6,7,8-tetrahydrofolate</name>
        <dbReference type="ChEBI" id="CHEBI:57457"/>
    </ligand>
</feature>
<keyword evidence="9" id="KW-0963">Cytoplasm</keyword>
<reference evidence="14" key="1">
    <citation type="journal article" date="2020" name="mSystems">
        <title>Genome- and Community-Level Interaction Insights into Carbon Utilization and Element Cycling Functions of Hydrothermarchaeota in Hydrothermal Sediment.</title>
        <authorList>
            <person name="Zhou Z."/>
            <person name="Liu Y."/>
            <person name="Xu W."/>
            <person name="Pan J."/>
            <person name="Luo Z.H."/>
            <person name="Li M."/>
        </authorList>
    </citation>
    <scope>NUCLEOTIDE SEQUENCE [LARGE SCALE GENOMIC DNA]</scope>
    <source>
        <strain evidence="14">SpSt-774</strain>
    </source>
</reference>
<keyword evidence="5 9" id="KW-0378">Hydrolase</keyword>
<dbReference type="GO" id="GO:0030488">
    <property type="term" value="P:tRNA methylation"/>
    <property type="evidence" value="ECO:0007669"/>
    <property type="project" value="TreeGrafter"/>
</dbReference>
<keyword evidence="4 9" id="KW-0547">Nucleotide-binding</keyword>
<feature type="domain" description="GTP-binding protein TrmE N-terminal" evidence="12">
    <location>
        <begin position="4"/>
        <end position="123"/>
    </location>
</feature>
<evidence type="ECO:0000256" key="8">
    <source>
        <dbReference type="ARBA" id="ARBA00023134"/>
    </source>
</evidence>
<feature type="binding site" evidence="9">
    <location>
        <position position="233"/>
    </location>
    <ligand>
        <name>Mg(2+)</name>
        <dbReference type="ChEBI" id="CHEBI:18420"/>
    </ligand>
</feature>
<dbReference type="GO" id="GO:0005829">
    <property type="term" value="C:cytosol"/>
    <property type="evidence" value="ECO:0007669"/>
    <property type="project" value="TreeGrafter"/>
</dbReference>
<comment type="subunit">
    <text evidence="9">Homodimer. Heterotetramer of two MnmE and two MnmG subunits.</text>
</comment>
<dbReference type="Pfam" id="PF10396">
    <property type="entry name" value="TrmE_N"/>
    <property type="match status" value="1"/>
</dbReference>
<feature type="domain" description="MnmE helical" evidence="13">
    <location>
        <begin position="126"/>
        <end position="443"/>
    </location>
</feature>
<dbReference type="GO" id="GO:0003924">
    <property type="term" value="F:GTPase activity"/>
    <property type="evidence" value="ECO:0007669"/>
    <property type="project" value="UniProtKB-UniRule"/>
</dbReference>
<comment type="similarity">
    <text evidence="1 9 10">Belongs to the TRAFAC class TrmE-Era-EngA-EngB-Septin-like GTPase superfamily. TrmE GTPase family.</text>
</comment>
<name>A0A7C4TE51_UNCW3</name>
<dbReference type="SUPFAM" id="SSF52540">
    <property type="entry name" value="P-loop containing nucleoside triphosphate hydrolases"/>
    <property type="match status" value="1"/>
</dbReference>
<evidence type="ECO:0000259" key="13">
    <source>
        <dbReference type="Pfam" id="PF12631"/>
    </source>
</evidence>
<comment type="function">
    <text evidence="9">Exhibits a very high intrinsic GTPase hydrolysis rate. Involved in the addition of a carboxymethylaminomethyl (cmnm) group at the wobble position (U34) of certain tRNAs, forming tRNA-cmnm(5)s(2)U34.</text>
</comment>
<dbReference type="InterPro" id="IPR005225">
    <property type="entry name" value="Small_GTP-bd"/>
</dbReference>
<dbReference type="FunFam" id="3.30.1360.120:FF:000003">
    <property type="entry name" value="tRNA modification GTPase MnmE"/>
    <property type="match status" value="1"/>
</dbReference>
<dbReference type="Gene3D" id="3.40.50.300">
    <property type="entry name" value="P-loop containing nucleotide triphosphate hydrolases"/>
    <property type="match status" value="1"/>
</dbReference>
<feature type="binding site" evidence="9">
    <location>
        <begin position="273"/>
        <end position="276"/>
    </location>
    <ligand>
        <name>GTP</name>
        <dbReference type="ChEBI" id="CHEBI:37565"/>
    </ligand>
</feature>
<protein>
    <recommendedName>
        <fullName evidence="9">tRNA modification GTPase MnmE</fullName>
        <ecNumber evidence="9">3.6.-.-</ecNumber>
    </recommendedName>
</protein>
<keyword evidence="2 9" id="KW-0819">tRNA processing</keyword>
<evidence type="ECO:0000313" key="14">
    <source>
        <dbReference type="EMBL" id="HGV98042.1"/>
    </source>
</evidence>
<evidence type="ECO:0000256" key="4">
    <source>
        <dbReference type="ARBA" id="ARBA00022741"/>
    </source>
</evidence>
<proteinExistence type="inferred from homology"/>
<dbReference type="InterPro" id="IPR006073">
    <property type="entry name" value="GTP-bd"/>
</dbReference>
<dbReference type="PANTHER" id="PTHR42714:SF2">
    <property type="entry name" value="TRNA MODIFICATION GTPASE GTPBP3, MITOCHONDRIAL"/>
    <property type="match status" value="1"/>
</dbReference>
<evidence type="ECO:0000259" key="12">
    <source>
        <dbReference type="Pfam" id="PF10396"/>
    </source>
</evidence>
<dbReference type="GO" id="GO:0002098">
    <property type="term" value="P:tRNA wobble uridine modification"/>
    <property type="evidence" value="ECO:0007669"/>
    <property type="project" value="TreeGrafter"/>
</dbReference>
<evidence type="ECO:0000256" key="3">
    <source>
        <dbReference type="ARBA" id="ARBA00022723"/>
    </source>
</evidence>
<dbReference type="CDD" id="cd14858">
    <property type="entry name" value="TrmE_N"/>
    <property type="match status" value="1"/>
</dbReference>
<accession>A0A7C4TE51</accession>
<comment type="cofactor">
    <cofactor evidence="9">
        <name>K(+)</name>
        <dbReference type="ChEBI" id="CHEBI:29103"/>
    </cofactor>
    <text evidence="9">Binds 1 potassium ion per subunit.</text>
</comment>
<dbReference type="CDD" id="cd04164">
    <property type="entry name" value="trmE"/>
    <property type="match status" value="1"/>
</dbReference>
<dbReference type="NCBIfam" id="TIGR00450">
    <property type="entry name" value="mnmE_trmE_thdF"/>
    <property type="match status" value="1"/>
</dbReference>
<evidence type="ECO:0000256" key="7">
    <source>
        <dbReference type="ARBA" id="ARBA00022958"/>
    </source>
</evidence>